<keyword evidence="3" id="KW-1185">Reference proteome</keyword>
<feature type="region of interest" description="Disordered" evidence="1">
    <location>
        <begin position="35"/>
        <end position="59"/>
    </location>
</feature>
<evidence type="ECO:0000313" key="2">
    <source>
        <dbReference type="EMBL" id="CAH4038736.1"/>
    </source>
</evidence>
<proteinExistence type="predicted"/>
<protein>
    <submittedName>
        <fullName evidence="2">Uncharacterized protein</fullName>
    </submittedName>
</protein>
<comment type="caution">
    <text evidence="2">The sequence shown here is derived from an EMBL/GenBank/DDBJ whole genome shotgun (WGS) entry which is preliminary data.</text>
</comment>
<evidence type="ECO:0000313" key="3">
    <source>
        <dbReference type="Proteomes" id="UP001152562"/>
    </source>
</evidence>
<organism evidence="2 3">
    <name type="scientific">Pieris brassicae</name>
    <name type="common">White butterfly</name>
    <name type="synonym">Large white butterfly</name>
    <dbReference type="NCBI Taxonomy" id="7116"/>
    <lineage>
        <taxon>Eukaryota</taxon>
        <taxon>Metazoa</taxon>
        <taxon>Ecdysozoa</taxon>
        <taxon>Arthropoda</taxon>
        <taxon>Hexapoda</taxon>
        <taxon>Insecta</taxon>
        <taxon>Pterygota</taxon>
        <taxon>Neoptera</taxon>
        <taxon>Endopterygota</taxon>
        <taxon>Lepidoptera</taxon>
        <taxon>Glossata</taxon>
        <taxon>Ditrysia</taxon>
        <taxon>Papilionoidea</taxon>
        <taxon>Pieridae</taxon>
        <taxon>Pierinae</taxon>
        <taxon>Pieris</taxon>
    </lineage>
</organism>
<name>A0A9P0TVR0_PIEBR</name>
<reference evidence="2" key="1">
    <citation type="submission" date="2022-05" db="EMBL/GenBank/DDBJ databases">
        <authorList>
            <person name="Okamura Y."/>
        </authorList>
    </citation>
    <scope>NUCLEOTIDE SEQUENCE</scope>
</reference>
<evidence type="ECO:0000256" key="1">
    <source>
        <dbReference type="SAM" id="MobiDB-lite"/>
    </source>
</evidence>
<dbReference type="Proteomes" id="UP001152562">
    <property type="component" value="Unassembled WGS sequence"/>
</dbReference>
<dbReference type="EMBL" id="CALOZG010000087">
    <property type="protein sequence ID" value="CAH4038736.1"/>
    <property type="molecule type" value="Genomic_DNA"/>
</dbReference>
<sequence>MSGLVWILCAVVEEEGIDDRFYVAHVRPRCPLPPCLPVRNDSPSGPLEHPPPPLKASGELQEKVPRVYTHMRRTIFGARLTGKADYVEKAPASPYA</sequence>
<gene>
    <name evidence="2" type="ORF">PIBRA_LOCUS14243</name>
</gene>
<accession>A0A9P0TVR0</accession>
<dbReference type="AlphaFoldDB" id="A0A9P0TVR0"/>
<feature type="compositionally biased region" description="Low complexity" evidence="1">
    <location>
        <begin position="37"/>
        <end position="47"/>
    </location>
</feature>